<evidence type="ECO:0000313" key="5">
    <source>
        <dbReference type="EMBL" id="KAF2422075.1"/>
    </source>
</evidence>
<feature type="region of interest" description="Disordered" evidence="3">
    <location>
        <begin position="349"/>
        <end position="454"/>
    </location>
</feature>
<feature type="compositionally biased region" description="Basic and acidic residues" evidence="3">
    <location>
        <begin position="368"/>
        <end position="379"/>
    </location>
</feature>
<feature type="compositionally biased region" description="Polar residues" evidence="3">
    <location>
        <begin position="351"/>
        <end position="365"/>
    </location>
</feature>
<feature type="region of interest" description="Disordered" evidence="3">
    <location>
        <begin position="1"/>
        <end position="22"/>
    </location>
</feature>
<feature type="compositionally biased region" description="Polar residues" evidence="3">
    <location>
        <begin position="529"/>
        <end position="541"/>
    </location>
</feature>
<feature type="compositionally biased region" description="Polar residues" evidence="3">
    <location>
        <begin position="506"/>
        <end position="518"/>
    </location>
</feature>
<sequence>MEEDSPPKKRKDRAPSPPHESILADDESIAFIVMFRSRFSDVFPAKLSQFGPQDIEDGVVDSSPSPQVESLLCALLALVLNRKKPIENGHHGRALEEAISANKLQWPKAWGGVNPLSQNRSFSTMSPQERLTLLKWLIMWSLHSSEAINNIIKDSYKQSRHDDDLNQPLSVQSWGRDGDKRRYWLIEGKDDTPFRLYRESNPALKHNTWRSAAGTIEELTAVADKLESEDGTQAARRLGTRIKNAIPRFEATEEKRKRREYRMARKAAFTRPDPGFSMYEGRTRGKRMRYTFSDEDEEDASELSESMLGTRRSTRHTGLATPADPSHPTITASGRQVRSRVGGLYGEALLSGQSTDGRGTPATDNYDNENRINGSEEPRLGGGGRHKGSNGHSKQRKHIQGYNSVDELDDEDDASSSGGEWDGGDEEEPDIVFAAASDDGGDGTDMSSGDEGGGFKSLVVTLRYRNASAGAQLPTPSPQPTMNGFSGGLPPTAPPTAPSSAGLNGYGTTNHWKAQSSPGAPPMSVESLRATQSPAALQQHTPAAAVKPISYNGSIPQHAPLQQGYIPQSTAAHHLPYSMPTAMANPGQGTQP</sequence>
<dbReference type="Proteomes" id="UP000800235">
    <property type="component" value="Unassembled WGS sequence"/>
</dbReference>
<dbReference type="EMBL" id="MU007094">
    <property type="protein sequence ID" value="KAF2422075.1"/>
    <property type="molecule type" value="Genomic_DNA"/>
</dbReference>
<evidence type="ECO:0000256" key="3">
    <source>
        <dbReference type="SAM" id="MobiDB-lite"/>
    </source>
</evidence>
<feature type="compositionally biased region" description="Acidic residues" evidence="3">
    <location>
        <begin position="293"/>
        <end position="302"/>
    </location>
</feature>
<feature type="domain" description="WHIM1" evidence="4">
    <location>
        <begin position="113"/>
        <end position="152"/>
    </location>
</feature>
<dbReference type="OrthoDB" id="349045at2759"/>
<evidence type="ECO:0000256" key="2">
    <source>
        <dbReference type="ARBA" id="ARBA00023242"/>
    </source>
</evidence>
<comment type="subcellular location">
    <subcellularLocation>
        <location evidence="1">Nucleus</location>
    </subcellularLocation>
</comment>
<dbReference type="GO" id="GO:0005634">
    <property type="term" value="C:nucleus"/>
    <property type="evidence" value="ECO:0007669"/>
    <property type="project" value="UniProtKB-SubCell"/>
</dbReference>
<evidence type="ECO:0000256" key="1">
    <source>
        <dbReference type="ARBA" id="ARBA00004123"/>
    </source>
</evidence>
<protein>
    <recommendedName>
        <fullName evidence="4">WHIM1 domain-containing protein</fullName>
    </recommendedName>
</protein>
<organism evidence="5 6">
    <name type="scientific">Tothia fuscella</name>
    <dbReference type="NCBI Taxonomy" id="1048955"/>
    <lineage>
        <taxon>Eukaryota</taxon>
        <taxon>Fungi</taxon>
        <taxon>Dikarya</taxon>
        <taxon>Ascomycota</taxon>
        <taxon>Pezizomycotina</taxon>
        <taxon>Dothideomycetes</taxon>
        <taxon>Pleosporomycetidae</taxon>
        <taxon>Venturiales</taxon>
        <taxon>Cylindrosympodiaceae</taxon>
        <taxon>Tothia</taxon>
    </lineage>
</organism>
<feature type="compositionally biased region" description="Basic residues" evidence="3">
    <location>
        <begin position="384"/>
        <end position="399"/>
    </location>
</feature>
<feature type="region of interest" description="Disordered" evidence="3">
    <location>
        <begin position="292"/>
        <end position="336"/>
    </location>
</feature>
<name>A0A9P4TU58_9PEZI</name>
<proteinExistence type="predicted"/>
<reference evidence="5" key="1">
    <citation type="journal article" date="2020" name="Stud. Mycol.">
        <title>101 Dothideomycetes genomes: a test case for predicting lifestyles and emergence of pathogens.</title>
        <authorList>
            <person name="Haridas S."/>
            <person name="Albert R."/>
            <person name="Binder M."/>
            <person name="Bloem J."/>
            <person name="Labutti K."/>
            <person name="Salamov A."/>
            <person name="Andreopoulos B."/>
            <person name="Baker S."/>
            <person name="Barry K."/>
            <person name="Bills G."/>
            <person name="Bluhm B."/>
            <person name="Cannon C."/>
            <person name="Castanera R."/>
            <person name="Culley D."/>
            <person name="Daum C."/>
            <person name="Ezra D."/>
            <person name="Gonzalez J."/>
            <person name="Henrissat B."/>
            <person name="Kuo A."/>
            <person name="Liang C."/>
            <person name="Lipzen A."/>
            <person name="Lutzoni F."/>
            <person name="Magnuson J."/>
            <person name="Mondo S."/>
            <person name="Nolan M."/>
            <person name="Ohm R."/>
            <person name="Pangilinan J."/>
            <person name="Park H.-J."/>
            <person name="Ramirez L."/>
            <person name="Alfaro M."/>
            <person name="Sun H."/>
            <person name="Tritt A."/>
            <person name="Yoshinaga Y."/>
            <person name="Zwiers L.-H."/>
            <person name="Turgeon B."/>
            <person name="Goodwin S."/>
            <person name="Spatafora J."/>
            <person name="Crous P."/>
            <person name="Grigoriev I."/>
        </authorList>
    </citation>
    <scope>NUCLEOTIDE SEQUENCE</scope>
    <source>
        <strain evidence="5">CBS 130266</strain>
    </source>
</reference>
<dbReference type="AlphaFoldDB" id="A0A9P4TU58"/>
<evidence type="ECO:0000259" key="4">
    <source>
        <dbReference type="Pfam" id="PF15612"/>
    </source>
</evidence>
<dbReference type="Pfam" id="PF15612">
    <property type="entry name" value="WHIM1"/>
    <property type="match status" value="1"/>
</dbReference>
<dbReference type="PANTHER" id="PTHR42107">
    <property type="entry name" value="YALI0D24453P"/>
    <property type="match status" value="1"/>
</dbReference>
<dbReference type="PANTHER" id="PTHR42107:SF1">
    <property type="entry name" value="WHIM1 DOMAIN-CONTAINING PROTEIN"/>
    <property type="match status" value="1"/>
</dbReference>
<accession>A0A9P4TU58</accession>
<keyword evidence="6" id="KW-1185">Reference proteome</keyword>
<feature type="region of interest" description="Disordered" evidence="3">
    <location>
        <begin position="470"/>
        <end position="541"/>
    </location>
</feature>
<keyword evidence="2" id="KW-0539">Nucleus</keyword>
<comment type="caution">
    <text evidence="5">The sequence shown here is derived from an EMBL/GenBank/DDBJ whole genome shotgun (WGS) entry which is preliminary data.</text>
</comment>
<evidence type="ECO:0000313" key="6">
    <source>
        <dbReference type="Proteomes" id="UP000800235"/>
    </source>
</evidence>
<gene>
    <name evidence="5" type="ORF">EJ08DRAFT_597151</name>
</gene>
<dbReference type="InterPro" id="IPR028942">
    <property type="entry name" value="WHIM1_dom"/>
</dbReference>